<protein>
    <submittedName>
        <fullName evidence="2">Maltooligosyl trehalose synthase</fullName>
    </submittedName>
</protein>
<dbReference type="Gene3D" id="3.20.20.80">
    <property type="entry name" value="Glycosidases"/>
    <property type="match status" value="3"/>
</dbReference>
<dbReference type="EMBL" id="AP027151">
    <property type="protein sequence ID" value="BDV43784.1"/>
    <property type="molecule type" value="Genomic_DNA"/>
</dbReference>
<feature type="domain" description="Glycosyl hydrolase family 13 catalytic" evidence="1">
    <location>
        <begin position="20"/>
        <end position="534"/>
    </location>
</feature>
<evidence type="ECO:0000259" key="1">
    <source>
        <dbReference type="SMART" id="SM00642"/>
    </source>
</evidence>
<dbReference type="PANTHER" id="PTHR10357:SF216">
    <property type="entry name" value="MALTOOLIGOSYL TREHALOSE SYNTHASE-RELATED"/>
    <property type="match status" value="1"/>
</dbReference>
<dbReference type="SUPFAM" id="SSF51445">
    <property type="entry name" value="(Trans)glycosidases"/>
    <property type="match status" value="1"/>
</dbReference>
<dbReference type="Pfam" id="PF00128">
    <property type="entry name" value="Alpha-amylase"/>
    <property type="match status" value="1"/>
</dbReference>
<proteinExistence type="predicted"/>
<keyword evidence="3" id="KW-1185">Reference proteome</keyword>
<organism evidence="2 3">
    <name type="scientific">Geotalea uraniireducens</name>
    <dbReference type="NCBI Taxonomy" id="351604"/>
    <lineage>
        <taxon>Bacteria</taxon>
        <taxon>Pseudomonadati</taxon>
        <taxon>Thermodesulfobacteriota</taxon>
        <taxon>Desulfuromonadia</taxon>
        <taxon>Geobacterales</taxon>
        <taxon>Geobacteraceae</taxon>
        <taxon>Geotalea</taxon>
    </lineage>
</organism>
<dbReference type="SMART" id="SM00642">
    <property type="entry name" value="Aamy"/>
    <property type="match status" value="1"/>
</dbReference>
<gene>
    <name evidence="2" type="ORF">GURASL_27070</name>
</gene>
<dbReference type="InterPro" id="IPR017853">
    <property type="entry name" value="GH"/>
</dbReference>
<dbReference type="Proteomes" id="UP001317705">
    <property type="component" value="Chromosome"/>
</dbReference>
<evidence type="ECO:0000313" key="2">
    <source>
        <dbReference type="EMBL" id="BDV43784.1"/>
    </source>
</evidence>
<sequence>MSQHDLPPVRIPVATYRLQFNRSFRFADATGLVSYLRELGISDIYASPYFQARVGSMHGYDIVDQNRLNPEVGSAADHDRFCAELARHGMGQLLDIVPNHMCIEGGENERWLDLLENGPSSLYADFFDIDWQPVKKELTEKVLLPILGDQYGAILENGELRLAFDEGAFSVRYYEHRLPIIPKTYRAILGHRLDELTRQFPPDYPDFQDLMSIINALDHLPPYTEQDEEKIRERYREKEVIKRRLWALYRENPIIREFVETNVAIFNGEPGNSHSFDLLDDLLRQQVYRLSHWRVATEEINYRRFFDINALGAIRMEIPRVFEETHRLVLELVRQGKVTGLRVDHADGLYNPADYLHRLQRACFLQSRLALLGELAANRSPEQGETELAENILQLYDELVEVSPQAKPFFIIGEKILMKGERLPEEWPVYSTTGYEFANAVTGLLVDTRNAREFDTIYNRFVRERMNFAEIAYDKKKLVMQVAMAGEVNTLGHYLNTISEMNRHTRDFTLNSLIKALVEVIACFPVYRTYINSREVNDRDHQYIEYAVAKAKRKNRAMNESIFAFIEDVLLLRFYESTGGRDREEWLNFVMKFQQITGPVMAKGLEDTTFYVYNRLVALNEVGGTPERFGITVEAFHGQNIERAKGQPLALLATSTHDTKRSEDVRARIAVLSEIPGKWRDWLSRWGRLNRHRKIVVDGKPVPDRNEEYLLYQTLLGAWPPGPLSAAGQREFAGRIKEYMLKAMREAKVNTSWINPEPVYEDAVCHFIDRILEERPDNQFRADLLQRLPPLVRCGMLNALSQTLLKIASPGIPDFYQGTELWDFSLVDPDNRRPVDYEKRRAALAALRRQLAETGPLAVARRLADAPEDGRIKLYLTWQALQFRQRQHRLFEEGKYIPLEVEGERAAHLCAFERYLNEATVLVVAPCSWMELAGETAVTPLGAAAWRETRLVVPFETAGRPFRSIFTGERFATELRDGRSTLPLARVLGNFPVALLEGVERE</sequence>
<dbReference type="InterPro" id="IPR012767">
    <property type="entry name" value="Trehalose_TreY"/>
</dbReference>
<dbReference type="NCBIfam" id="NF011087">
    <property type="entry name" value="PRK14511.1-5"/>
    <property type="match status" value="1"/>
</dbReference>
<dbReference type="Gene3D" id="3.30.1590.10">
    <property type="entry name" value="Maltooligosyl trehalose synthase, domain 2"/>
    <property type="match status" value="1"/>
</dbReference>
<reference evidence="2 3" key="1">
    <citation type="submission" date="2022-12" db="EMBL/GenBank/DDBJ databases">
        <title>Polyphasic characterization of Geotalea uranireducens NIT-SL11 newly isolated from a complex of sewage sludge and microbially reduced graphene oxide.</title>
        <authorList>
            <person name="Xie L."/>
            <person name="Yoshida N."/>
            <person name="Meng L."/>
        </authorList>
    </citation>
    <scope>NUCLEOTIDE SEQUENCE [LARGE SCALE GENOMIC DNA]</scope>
    <source>
        <strain evidence="2 3">NIT-SL11</strain>
    </source>
</reference>
<dbReference type="NCBIfam" id="TIGR02401">
    <property type="entry name" value="trehalose_TreY"/>
    <property type="match status" value="1"/>
</dbReference>
<name>A0ABM8EMV9_9BACT</name>
<dbReference type="CDD" id="cd11336">
    <property type="entry name" value="AmyAc_MTSase"/>
    <property type="match status" value="1"/>
</dbReference>
<dbReference type="PANTHER" id="PTHR10357">
    <property type="entry name" value="ALPHA-AMYLASE FAMILY MEMBER"/>
    <property type="match status" value="1"/>
</dbReference>
<dbReference type="RefSeq" id="WP_281999905.1">
    <property type="nucleotide sequence ID" value="NZ_AP027151.1"/>
</dbReference>
<dbReference type="InterPro" id="IPR006047">
    <property type="entry name" value="GH13_cat_dom"/>
</dbReference>
<evidence type="ECO:0000313" key="3">
    <source>
        <dbReference type="Proteomes" id="UP001317705"/>
    </source>
</evidence>
<accession>A0ABM8EMV9</accession>